<evidence type="ECO:0000259" key="2">
    <source>
        <dbReference type="Pfam" id="PF01551"/>
    </source>
</evidence>
<feature type="domain" description="M23ase beta-sheet core" evidence="2">
    <location>
        <begin position="94"/>
        <end position="182"/>
    </location>
</feature>
<proteinExistence type="predicted"/>
<dbReference type="OrthoDB" id="5245088at2"/>
<dbReference type="PANTHER" id="PTHR21666">
    <property type="entry name" value="PEPTIDASE-RELATED"/>
    <property type="match status" value="1"/>
</dbReference>
<dbReference type="RefSeq" id="WP_081737423.1">
    <property type="nucleotide sequence ID" value="NZ_CP083646.1"/>
</dbReference>
<evidence type="ECO:0000313" key="3">
    <source>
        <dbReference type="EMBL" id="RIX34987.1"/>
    </source>
</evidence>
<dbReference type="InterPro" id="IPR050570">
    <property type="entry name" value="Cell_wall_metabolism_enzyme"/>
</dbReference>
<dbReference type="Gene3D" id="2.70.70.10">
    <property type="entry name" value="Glucose Permease (Domain IIA)"/>
    <property type="match status" value="1"/>
</dbReference>
<feature type="region of interest" description="Disordered" evidence="1">
    <location>
        <begin position="205"/>
        <end position="224"/>
    </location>
</feature>
<reference evidence="3 4" key="1">
    <citation type="submission" date="2018-09" db="EMBL/GenBank/DDBJ databases">
        <title>Optimization and identification of Corynebacterium falsenii FN1-14 from fish paste.</title>
        <authorList>
            <person name="Daroonpunt R."/>
            <person name="Tanasupawat S."/>
        </authorList>
    </citation>
    <scope>NUCLEOTIDE SEQUENCE [LARGE SCALE GENOMIC DNA]</scope>
    <source>
        <strain evidence="3 4">FN1-14</strain>
    </source>
</reference>
<dbReference type="AlphaFoldDB" id="A0A418Q782"/>
<protein>
    <recommendedName>
        <fullName evidence="2">M23ase beta-sheet core domain-containing protein</fullName>
    </recommendedName>
</protein>
<dbReference type="InterPro" id="IPR011055">
    <property type="entry name" value="Dup_hybrid_motif"/>
</dbReference>
<organism evidence="3 4">
    <name type="scientific">Corynebacterium falsenii</name>
    <dbReference type="NCBI Taxonomy" id="108486"/>
    <lineage>
        <taxon>Bacteria</taxon>
        <taxon>Bacillati</taxon>
        <taxon>Actinomycetota</taxon>
        <taxon>Actinomycetes</taxon>
        <taxon>Mycobacteriales</taxon>
        <taxon>Corynebacteriaceae</taxon>
        <taxon>Corynebacterium</taxon>
    </lineage>
</organism>
<evidence type="ECO:0000256" key="1">
    <source>
        <dbReference type="SAM" id="MobiDB-lite"/>
    </source>
</evidence>
<dbReference type="CDD" id="cd12797">
    <property type="entry name" value="M23_peptidase"/>
    <property type="match status" value="1"/>
</dbReference>
<dbReference type="SUPFAM" id="SSF51261">
    <property type="entry name" value="Duplicated hybrid motif"/>
    <property type="match status" value="1"/>
</dbReference>
<gene>
    <name evidence="3" type="ORF">D3M95_06470</name>
</gene>
<dbReference type="Proteomes" id="UP000285278">
    <property type="component" value="Unassembled WGS sequence"/>
</dbReference>
<keyword evidence="4" id="KW-1185">Reference proteome</keyword>
<comment type="caution">
    <text evidence="3">The sequence shown here is derived from an EMBL/GenBank/DDBJ whole genome shotgun (WGS) entry which is preliminary data.</text>
</comment>
<evidence type="ECO:0000313" key="4">
    <source>
        <dbReference type="Proteomes" id="UP000285278"/>
    </source>
</evidence>
<accession>A0A418Q782</accession>
<dbReference type="GO" id="GO:0004222">
    <property type="term" value="F:metalloendopeptidase activity"/>
    <property type="evidence" value="ECO:0007669"/>
    <property type="project" value="TreeGrafter"/>
</dbReference>
<name>A0A418Q782_9CORY</name>
<dbReference type="PANTHER" id="PTHR21666:SF270">
    <property type="entry name" value="MUREIN HYDROLASE ACTIVATOR ENVC"/>
    <property type="match status" value="1"/>
</dbReference>
<dbReference type="Pfam" id="PF01551">
    <property type="entry name" value="Peptidase_M23"/>
    <property type="match status" value="1"/>
</dbReference>
<sequence>MCELWRRPQSVVGKSAWITVVAVLVIVSNVIAPVCVATPFSAPARAAPGLRPAQNPARSPVRTHQVPLPGVARGEVERLVLRGSDIPEEDWKPGHRGVDLRAAPGQKIAASRGGVVAFAGVVAGTPIVSIQHSDGLRTTYEPVHATVAVGQHVRRGAVIGHLADADALPETARRSPGLSWGAKWGSSSSYVDPLTLLGDARVRLVPPDSVPDTAPDPAPKRTSV</sequence>
<dbReference type="InterPro" id="IPR016047">
    <property type="entry name" value="M23ase_b-sheet_dom"/>
</dbReference>
<dbReference type="EMBL" id="QXJK01000005">
    <property type="protein sequence ID" value="RIX34987.1"/>
    <property type="molecule type" value="Genomic_DNA"/>
</dbReference>